<organism evidence="5 6">
    <name type="scientific">Deinococcus rufus</name>
    <dbReference type="NCBI Taxonomy" id="2136097"/>
    <lineage>
        <taxon>Bacteria</taxon>
        <taxon>Thermotogati</taxon>
        <taxon>Deinococcota</taxon>
        <taxon>Deinococci</taxon>
        <taxon>Deinococcales</taxon>
        <taxon>Deinococcaceae</taxon>
        <taxon>Deinococcus</taxon>
    </lineage>
</organism>
<sequence>MTSPHQLSDQRGPGHSDPALDALRADLESQLAAESEVSLQTAEEFVRRAALQGTVHDTALAHVLQTRALMLSMEYKRAWECIAVAIELFGQAQDPVHQARSEALAGKICFALGEGVEAERLLRLALGRVSPSSDPQQRDVQGFARNVLGSVLFSTGRVKDALMCFEQALDDWRALDDLTGQVKTLTNIANIQSSIGNAAAAIHTLNEAYTTNHASGRDIKLDSFILIGLARAHWLNNDQELAVTVGRSALESARATRDGVLEATALLNLGSAYLGIDTELASAYLGQGIGLSRAIGFKSGEMSGLDSLGKLNGDLGHHGPARDALESALQIALELGETQGELESRLHLADVELSLGHLEQVEGHVRRGLTLAQESESPKEEAEAHRILSALGARQGDYRRAFEHAQEHVRIKDELFNTERDRQTRNLSIQFEVDRARHDANMYRIRTEVEQEARLAAEQRVKERTAELARAHQEIVTRLAMAAEYRDDTTGEHTRRVGRAAARIARGLGWPEERARILGVAARLHDVGKIGIPDAILLKAGTLTPEEYEQMKSHTLIGSRILSGGRSDLLRMAEEIALSHHERWDGRGYPFGLSGEAVPLTGRIVALADVFDALTQDRPYKRAWTSQEALAEIKGLAGTHFDPALVDLALEVLAPGGDALVDDGALDEEDASHLLNVFEQLQMERLRDVEEARLAAERSARELERMARTDVLTSLLNRRAFETDLEAAVRAPVALWVVSCDLDGLKATNDALGYGQGDGLLQRFAGALERVFAGVGRAYRMGGDEFAVIGSGAQDDASLRALMDAVLREAGGEGLPHVSASVGVARTPDDAQTPGDLLRESDRRMYADKLRRRAGA</sequence>
<keyword evidence="6" id="KW-1185">Reference proteome</keyword>
<evidence type="ECO:0000259" key="4">
    <source>
        <dbReference type="PROSITE" id="PS51832"/>
    </source>
</evidence>
<dbReference type="Gene3D" id="3.30.70.270">
    <property type="match status" value="1"/>
</dbReference>
<dbReference type="InterPro" id="IPR006674">
    <property type="entry name" value="HD_domain"/>
</dbReference>
<dbReference type="CDD" id="cd00077">
    <property type="entry name" value="HDc"/>
    <property type="match status" value="1"/>
</dbReference>
<reference evidence="6" key="1">
    <citation type="journal article" date="2019" name="Int. J. Syst. Evol. Microbiol.">
        <title>The Global Catalogue of Microorganisms (GCM) 10K type strain sequencing project: providing services to taxonomists for standard genome sequencing and annotation.</title>
        <authorList>
            <consortium name="The Broad Institute Genomics Platform"/>
            <consortium name="The Broad Institute Genome Sequencing Center for Infectious Disease"/>
            <person name="Wu L."/>
            <person name="Ma J."/>
        </authorList>
    </citation>
    <scope>NUCLEOTIDE SEQUENCE [LARGE SCALE GENOMIC DNA]</scope>
    <source>
        <strain evidence="6">CCTCC AB 2017081</strain>
    </source>
</reference>
<dbReference type="PROSITE" id="PS50887">
    <property type="entry name" value="GGDEF"/>
    <property type="match status" value="1"/>
</dbReference>
<dbReference type="InterPro" id="IPR037522">
    <property type="entry name" value="HD_GYP_dom"/>
</dbReference>
<accession>A0ABV7ZDX4</accession>
<dbReference type="SUPFAM" id="SSF48452">
    <property type="entry name" value="TPR-like"/>
    <property type="match status" value="2"/>
</dbReference>
<dbReference type="Pfam" id="PF13424">
    <property type="entry name" value="TPR_12"/>
    <property type="match status" value="1"/>
</dbReference>
<protein>
    <submittedName>
        <fullName evidence="5">HD domain-containing phosphohydrolase</fullName>
    </submittedName>
</protein>
<dbReference type="PANTHER" id="PTHR45228:SF8">
    <property type="entry name" value="TWO-COMPONENT RESPONSE REGULATOR-RELATED"/>
    <property type="match status" value="1"/>
</dbReference>
<evidence type="ECO:0000256" key="1">
    <source>
        <dbReference type="SAM" id="MobiDB-lite"/>
    </source>
</evidence>
<dbReference type="NCBIfam" id="TIGR00254">
    <property type="entry name" value="GGDEF"/>
    <property type="match status" value="1"/>
</dbReference>
<feature type="domain" description="HD" evidence="3">
    <location>
        <begin position="490"/>
        <end position="614"/>
    </location>
</feature>
<evidence type="ECO:0000313" key="6">
    <source>
        <dbReference type="Proteomes" id="UP001595803"/>
    </source>
</evidence>
<dbReference type="CDD" id="cd01949">
    <property type="entry name" value="GGDEF"/>
    <property type="match status" value="1"/>
</dbReference>
<dbReference type="Pfam" id="PF13487">
    <property type="entry name" value="HD_5"/>
    <property type="match status" value="1"/>
</dbReference>
<dbReference type="Proteomes" id="UP001595803">
    <property type="component" value="Unassembled WGS sequence"/>
</dbReference>
<feature type="domain" description="GGDEF" evidence="2">
    <location>
        <begin position="733"/>
        <end position="856"/>
    </location>
</feature>
<dbReference type="RefSeq" id="WP_322474437.1">
    <property type="nucleotide sequence ID" value="NZ_JBHRZG010000024.1"/>
</dbReference>
<dbReference type="InterPro" id="IPR000160">
    <property type="entry name" value="GGDEF_dom"/>
</dbReference>
<dbReference type="Gene3D" id="1.25.40.10">
    <property type="entry name" value="Tetratricopeptide repeat domain"/>
    <property type="match status" value="2"/>
</dbReference>
<dbReference type="SMART" id="SM00471">
    <property type="entry name" value="HDc"/>
    <property type="match status" value="1"/>
</dbReference>
<dbReference type="SUPFAM" id="SSF109604">
    <property type="entry name" value="HD-domain/PDEase-like"/>
    <property type="match status" value="1"/>
</dbReference>
<dbReference type="SUPFAM" id="SSF55073">
    <property type="entry name" value="Nucleotide cyclase"/>
    <property type="match status" value="1"/>
</dbReference>
<evidence type="ECO:0000259" key="2">
    <source>
        <dbReference type="PROSITE" id="PS50887"/>
    </source>
</evidence>
<comment type="caution">
    <text evidence="5">The sequence shown here is derived from an EMBL/GenBank/DDBJ whole genome shotgun (WGS) entry which is preliminary data.</text>
</comment>
<dbReference type="InterPro" id="IPR029787">
    <property type="entry name" value="Nucleotide_cyclase"/>
</dbReference>
<dbReference type="PROSITE" id="PS51832">
    <property type="entry name" value="HD_GYP"/>
    <property type="match status" value="1"/>
</dbReference>
<dbReference type="InterPro" id="IPR011990">
    <property type="entry name" value="TPR-like_helical_dom_sf"/>
</dbReference>
<dbReference type="SMART" id="SM00267">
    <property type="entry name" value="GGDEF"/>
    <property type="match status" value="1"/>
</dbReference>
<evidence type="ECO:0000259" key="3">
    <source>
        <dbReference type="PROSITE" id="PS51831"/>
    </source>
</evidence>
<proteinExistence type="predicted"/>
<dbReference type="InterPro" id="IPR003607">
    <property type="entry name" value="HD/PDEase_dom"/>
</dbReference>
<dbReference type="Pfam" id="PF00990">
    <property type="entry name" value="GGDEF"/>
    <property type="match status" value="1"/>
</dbReference>
<dbReference type="EMBL" id="JBHRZG010000024">
    <property type="protein sequence ID" value="MFC3835613.1"/>
    <property type="molecule type" value="Genomic_DNA"/>
</dbReference>
<feature type="region of interest" description="Disordered" evidence="1">
    <location>
        <begin position="1"/>
        <end position="20"/>
    </location>
</feature>
<dbReference type="InterPro" id="IPR052020">
    <property type="entry name" value="Cyclic_di-GMP/3'3'-cGAMP_PDE"/>
</dbReference>
<feature type="domain" description="HD-GYP" evidence="4">
    <location>
        <begin position="468"/>
        <end position="665"/>
    </location>
</feature>
<dbReference type="Gene3D" id="1.10.3210.10">
    <property type="entry name" value="Hypothetical protein af1432"/>
    <property type="match status" value="1"/>
</dbReference>
<name>A0ABV7ZDX4_9DEIO</name>
<dbReference type="PROSITE" id="PS51831">
    <property type="entry name" value="HD"/>
    <property type="match status" value="1"/>
</dbReference>
<dbReference type="InterPro" id="IPR043128">
    <property type="entry name" value="Rev_trsase/Diguanyl_cyclase"/>
</dbReference>
<evidence type="ECO:0000313" key="5">
    <source>
        <dbReference type="EMBL" id="MFC3835613.1"/>
    </source>
</evidence>
<dbReference type="PANTHER" id="PTHR45228">
    <property type="entry name" value="CYCLIC DI-GMP PHOSPHODIESTERASE TM_0186-RELATED"/>
    <property type="match status" value="1"/>
</dbReference>
<gene>
    <name evidence="5" type="ORF">ACFOSB_22340</name>
</gene>